<dbReference type="Pfam" id="PF01872">
    <property type="entry name" value="RibD_C"/>
    <property type="match status" value="1"/>
</dbReference>
<proteinExistence type="predicted"/>
<comment type="caution">
    <text evidence="6">The sequence shown here is derived from an EMBL/GenBank/DDBJ whole genome shotgun (WGS) entry which is preliminary data.</text>
</comment>
<evidence type="ECO:0000256" key="4">
    <source>
        <dbReference type="SAM" id="MobiDB-lite"/>
    </source>
</evidence>
<dbReference type="PANTHER" id="PTHR38011:SF7">
    <property type="entry name" value="2,5-DIAMINO-6-RIBOSYLAMINO-4(3H)-PYRIMIDINONE 5'-PHOSPHATE REDUCTASE"/>
    <property type="match status" value="1"/>
</dbReference>
<dbReference type="Gene3D" id="3.40.430.10">
    <property type="entry name" value="Dihydrofolate Reductase, subunit A"/>
    <property type="match status" value="1"/>
</dbReference>
<dbReference type="GO" id="GO:0009231">
    <property type="term" value="P:riboflavin biosynthetic process"/>
    <property type="evidence" value="ECO:0007669"/>
    <property type="project" value="InterPro"/>
</dbReference>
<comment type="pathway">
    <text evidence="1">Cofactor biosynthesis; riboflavin biosynthesis.</text>
</comment>
<evidence type="ECO:0000313" key="7">
    <source>
        <dbReference type="Proteomes" id="UP000598146"/>
    </source>
</evidence>
<accession>A0A931FZQ0</accession>
<dbReference type="PANTHER" id="PTHR38011">
    <property type="entry name" value="DIHYDROFOLATE REDUCTASE FAMILY PROTEIN (AFU_ORTHOLOGUE AFUA_8G06820)"/>
    <property type="match status" value="1"/>
</dbReference>
<dbReference type="SUPFAM" id="SSF53597">
    <property type="entry name" value="Dihydrofolate reductase-like"/>
    <property type="match status" value="1"/>
</dbReference>
<evidence type="ECO:0000256" key="1">
    <source>
        <dbReference type="ARBA" id="ARBA00005104"/>
    </source>
</evidence>
<gene>
    <name evidence="6" type="ORF">I4J89_31090</name>
</gene>
<keyword evidence="7" id="KW-1185">Reference proteome</keyword>
<evidence type="ECO:0000259" key="5">
    <source>
        <dbReference type="Pfam" id="PF01872"/>
    </source>
</evidence>
<dbReference type="InterPro" id="IPR050765">
    <property type="entry name" value="Riboflavin_Biosynth_HTPR"/>
</dbReference>
<sequence length="214" mass="22637">MRPRVVIHNSVSVDGRLTGFPVDLGLHYEIAARIPADAILSGSGTMLAAAAEQGVDLSGEDPPPSPPADGDQRPLLVIVDGRGRLTRLDWLRAVPHWRDVVIMCCAATPHEHRARRVVTAGDRVDLAAGLAQLHAGYGVRTVKVDAGGTLNARLLDAGLVDEVSVIVSPRVAAGETVPLFTAAAGTRLRLAGSERLRDDHLWLRYTVSADTAAG</sequence>
<organism evidence="6 7">
    <name type="scientific">Actinoplanes aureus</name>
    <dbReference type="NCBI Taxonomy" id="2792083"/>
    <lineage>
        <taxon>Bacteria</taxon>
        <taxon>Bacillati</taxon>
        <taxon>Actinomycetota</taxon>
        <taxon>Actinomycetes</taxon>
        <taxon>Micromonosporales</taxon>
        <taxon>Micromonosporaceae</taxon>
        <taxon>Actinoplanes</taxon>
    </lineage>
</organism>
<dbReference type="Proteomes" id="UP000598146">
    <property type="component" value="Unassembled WGS sequence"/>
</dbReference>
<evidence type="ECO:0000313" key="6">
    <source>
        <dbReference type="EMBL" id="MBG0565903.1"/>
    </source>
</evidence>
<feature type="domain" description="Bacterial bifunctional deaminase-reductase C-terminal" evidence="5">
    <location>
        <begin position="5"/>
        <end position="199"/>
    </location>
</feature>
<dbReference type="GO" id="GO:0008703">
    <property type="term" value="F:5-amino-6-(5-phosphoribosylamino)uracil reductase activity"/>
    <property type="evidence" value="ECO:0007669"/>
    <property type="project" value="InterPro"/>
</dbReference>
<keyword evidence="3" id="KW-0560">Oxidoreductase</keyword>
<dbReference type="RefSeq" id="WP_196417672.1">
    <property type="nucleotide sequence ID" value="NZ_JADQTO010000017.1"/>
</dbReference>
<dbReference type="EMBL" id="JADQTO010000017">
    <property type="protein sequence ID" value="MBG0565903.1"/>
    <property type="molecule type" value="Genomic_DNA"/>
</dbReference>
<name>A0A931FZQ0_9ACTN</name>
<protein>
    <submittedName>
        <fullName evidence="6">Dihydrofolate reductase family protein</fullName>
    </submittedName>
</protein>
<dbReference type="AlphaFoldDB" id="A0A931FZQ0"/>
<keyword evidence="2" id="KW-0521">NADP</keyword>
<dbReference type="InterPro" id="IPR024072">
    <property type="entry name" value="DHFR-like_dom_sf"/>
</dbReference>
<dbReference type="InterPro" id="IPR002734">
    <property type="entry name" value="RibDG_C"/>
</dbReference>
<evidence type="ECO:0000256" key="3">
    <source>
        <dbReference type="ARBA" id="ARBA00023002"/>
    </source>
</evidence>
<evidence type="ECO:0000256" key="2">
    <source>
        <dbReference type="ARBA" id="ARBA00022857"/>
    </source>
</evidence>
<reference evidence="6" key="1">
    <citation type="submission" date="2020-11" db="EMBL/GenBank/DDBJ databases">
        <title>Isolation and identification of active actinomycetes.</title>
        <authorList>
            <person name="Sun X."/>
        </authorList>
    </citation>
    <scope>NUCLEOTIDE SEQUENCE</scope>
    <source>
        <strain evidence="6">NEAU-A11</strain>
    </source>
</reference>
<feature type="region of interest" description="Disordered" evidence="4">
    <location>
        <begin position="52"/>
        <end position="73"/>
    </location>
</feature>